<dbReference type="RefSeq" id="WP_186598344.1">
    <property type="nucleotide sequence ID" value="NZ_JABWRS010000003.1"/>
</dbReference>
<organism evidence="2 3">
    <name type="scientific">Pseudomonas taiwanensis</name>
    <dbReference type="NCBI Taxonomy" id="470150"/>
    <lineage>
        <taxon>Bacteria</taxon>
        <taxon>Pseudomonadati</taxon>
        <taxon>Pseudomonadota</taxon>
        <taxon>Gammaproteobacteria</taxon>
        <taxon>Pseudomonadales</taxon>
        <taxon>Pseudomonadaceae</taxon>
        <taxon>Pseudomonas</taxon>
    </lineage>
</organism>
<feature type="domain" description="DSBA-like thioredoxin" evidence="1">
    <location>
        <begin position="5"/>
        <end position="133"/>
    </location>
</feature>
<name>A0ABR6V3I1_9PSED</name>
<dbReference type="PANTHER" id="PTHR13887:SF41">
    <property type="entry name" value="THIOREDOXIN SUPERFAMILY PROTEIN"/>
    <property type="match status" value="1"/>
</dbReference>
<proteinExistence type="predicted"/>
<dbReference type="Proteomes" id="UP000628086">
    <property type="component" value="Unassembled WGS sequence"/>
</dbReference>
<accession>A0ABR6V3I1</accession>
<sequence>MFSYVTKAAADGGLVFDYEALRPANMLLAHQALHFAKTYGSQVAMREALLKAYLVRGLNLNVVDVVADLGGEMGLDSSQLLAALRDCIYIGDVRVDHVRAVESGITGVPFCLFNKNLTISGVQLPEVFQGALQCAEALRPGAS</sequence>
<protein>
    <submittedName>
        <fullName evidence="2">DsbA family protein</fullName>
    </submittedName>
</protein>
<evidence type="ECO:0000259" key="1">
    <source>
        <dbReference type="Pfam" id="PF01323"/>
    </source>
</evidence>
<evidence type="ECO:0000313" key="2">
    <source>
        <dbReference type="EMBL" id="MBC3475021.1"/>
    </source>
</evidence>
<dbReference type="Pfam" id="PF01323">
    <property type="entry name" value="DSBA"/>
    <property type="match status" value="1"/>
</dbReference>
<dbReference type="EMBL" id="JABWRS010000003">
    <property type="protein sequence ID" value="MBC3475021.1"/>
    <property type="molecule type" value="Genomic_DNA"/>
</dbReference>
<comment type="caution">
    <text evidence="2">The sequence shown here is derived from an EMBL/GenBank/DDBJ whole genome shotgun (WGS) entry which is preliminary data.</text>
</comment>
<reference evidence="2 3" key="1">
    <citation type="journal article" date="2020" name="Microorganisms">
        <title>Reliable Identification of Environmental Pseudomonas Isolates Using the rpoD Gene.</title>
        <authorList>
            <consortium name="The Broad Institute Genome Sequencing Platform"/>
            <person name="Girard L."/>
            <person name="Lood C."/>
            <person name="Rokni-Zadeh H."/>
            <person name="van Noort V."/>
            <person name="Lavigne R."/>
            <person name="De Mot R."/>
        </authorList>
    </citation>
    <scope>NUCLEOTIDE SEQUENCE [LARGE SCALE GENOMIC DNA]</scope>
    <source>
        <strain evidence="2 3">RW7P2</strain>
    </source>
</reference>
<dbReference type="InterPro" id="IPR036249">
    <property type="entry name" value="Thioredoxin-like_sf"/>
</dbReference>
<dbReference type="PANTHER" id="PTHR13887">
    <property type="entry name" value="GLUTATHIONE S-TRANSFERASE KAPPA"/>
    <property type="match status" value="1"/>
</dbReference>
<evidence type="ECO:0000313" key="3">
    <source>
        <dbReference type="Proteomes" id="UP000628086"/>
    </source>
</evidence>
<dbReference type="InterPro" id="IPR001853">
    <property type="entry name" value="DSBA-like_thioredoxin_dom"/>
</dbReference>
<dbReference type="SUPFAM" id="SSF52833">
    <property type="entry name" value="Thioredoxin-like"/>
    <property type="match status" value="1"/>
</dbReference>
<dbReference type="Gene3D" id="3.40.30.10">
    <property type="entry name" value="Glutaredoxin"/>
    <property type="match status" value="1"/>
</dbReference>
<gene>
    <name evidence="2" type="ORF">HU747_05355</name>
</gene>
<keyword evidence="3" id="KW-1185">Reference proteome</keyword>